<dbReference type="PANTHER" id="PTHR27000:SF787">
    <property type="entry name" value="RECEPTOR-LIKE PROTEIN 39"/>
    <property type="match status" value="1"/>
</dbReference>
<dbReference type="FunFam" id="3.80.10.10:FF:000095">
    <property type="entry name" value="LRR receptor-like serine/threonine-protein kinase GSO1"/>
    <property type="match status" value="1"/>
</dbReference>
<keyword evidence="3 10" id="KW-0812">Transmembrane</keyword>
<keyword evidence="9" id="KW-0325">Glycoprotein</keyword>
<keyword evidence="4" id="KW-0732">Signal</keyword>
<dbReference type="GO" id="GO:0006952">
    <property type="term" value="P:defense response"/>
    <property type="evidence" value="ECO:0007669"/>
    <property type="project" value="UniProtKB-ARBA"/>
</dbReference>
<comment type="subcellular location">
    <subcellularLocation>
        <location evidence="1">Membrane</location>
        <topology evidence="1">Single-pass type I membrane protein</topology>
    </subcellularLocation>
</comment>
<organism evidence="11 12">
    <name type="scientific">Mikania micrantha</name>
    <name type="common">bitter vine</name>
    <dbReference type="NCBI Taxonomy" id="192012"/>
    <lineage>
        <taxon>Eukaryota</taxon>
        <taxon>Viridiplantae</taxon>
        <taxon>Streptophyta</taxon>
        <taxon>Embryophyta</taxon>
        <taxon>Tracheophyta</taxon>
        <taxon>Spermatophyta</taxon>
        <taxon>Magnoliopsida</taxon>
        <taxon>eudicotyledons</taxon>
        <taxon>Gunneridae</taxon>
        <taxon>Pentapetalae</taxon>
        <taxon>asterids</taxon>
        <taxon>campanulids</taxon>
        <taxon>Asterales</taxon>
        <taxon>Asteraceae</taxon>
        <taxon>Asteroideae</taxon>
        <taxon>Heliantheae alliance</taxon>
        <taxon>Eupatorieae</taxon>
        <taxon>Mikania</taxon>
    </lineage>
</organism>
<name>A0A5N6N2Q1_9ASTR</name>
<feature type="transmembrane region" description="Helical" evidence="10">
    <location>
        <begin position="536"/>
        <end position="561"/>
    </location>
</feature>
<dbReference type="Proteomes" id="UP000326396">
    <property type="component" value="Linkage Group LG3"/>
</dbReference>
<dbReference type="SUPFAM" id="SSF52058">
    <property type="entry name" value="L domain-like"/>
    <property type="match status" value="2"/>
</dbReference>
<dbReference type="Pfam" id="PF00560">
    <property type="entry name" value="LRR_1"/>
    <property type="match status" value="7"/>
</dbReference>
<dbReference type="OrthoDB" id="637646at2759"/>
<evidence type="ECO:0000256" key="7">
    <source>
        <dbReference type="ARBA" id="ARBA00023136"/>
    </source>
</evidence>
<reference evidence="11 12" key="1">
    <citation type="submission" date="2019-05" db="EMBL/GenBank/DDBJ databases">
        <title>Mikania micrantha, genome provides insights into the molecular mechanism of rapid growth.</title>
        <authorList>
            <person name="Liu B."/>
        </authorList>
    </citation>
    <scope>NUCLEOTIDE SEQUENCE [LARGE SCALE GENOMIC DNA]</scope>
    <source>
        <strain evidence="11">NLD-2019</strain>
        <tissue evidence="11">Leaf</tissue>
    </source>
</reference>
<evidence type="ECO:0000256" key="8">
    <source>
        <dbReference type="ARBA" id="ARBA00023170"/>
    </source>
</evidence>
<evidence type="ECO:0000256" key="10">
    <source>
        <dbReference type="SAM" id="Phobius"/>
    </source>
</evidence>
<dbReference type="EMBL" id="SZYD01000013">
    <property type="protein sequence ID" value="KAD4384192.1"/>
    <property type="molecule type" value="Genomic_DNA"/>
</dbReference>
<dbReference type="FunFam" id="3.80.10.10:FF:000041">
    <property type="entry name" value="LRR receptor-like serine/threonine-protein kinase ERECTA"/>
    <property type="match status" value="1"/>
</dbReference>
<keyword evidence="12" id="KW-1185">Reference proteome</keyword>
<dbReference type="Pfam" id="PF13516">
    <property type="entry name" value="LRR_6"/>
    <property type="match status" value="1"/>
</dbReference>
<evidence type="ECO:0000256" key="3">
    <source>
        <dbReference type="ARBA" id="ARBA00022692"/>
    </source>
</evidence>
<dbReference type="PROSITE" id="PS51450">
    <property type="entry name" value="LRR"/>
    <property type="match status" value="1"/>
</dbReference>
<dbReference type="GO" id="GO:0051707">
    <property type="term" value="P:response to other organism"/>
    <property type="evidence" value="ECO:0007669"/>
    <property type="project" value="UniProtKB-ARBA"/>
</dbReference>
<evidence type="ECO:0000256" key="1">
    <source>
        <dbReference type="ARBA" id="ARBA00004479"/>
    </source>
</evidence>
<evidence type="ECO:0000256" key="2">
    <source>
        <dbReference type="ARBA" id="ARBA00022614"/>
    </source>
</evidence>
<keyword evidence="6 10" id="KW-1133">Transmembrane helix</keyword>
<proteinExistence type="predicted"/>
<accession>A0A5N6N2Q1</accession>
<keyword evidence="7 10" id="KW-0472">Membrane</keyword>
<dbReference type="PRINTS" id="PR00019">
    <property type="entry name" value="LEURICHRPT"/>
</dbReference>
<evidence type="ECO:0000256" key="6">
    <source>
        <dbReference type="ARBA" id="ARBA00022989"/>
    </source>
</evidence>
<keyword evidence="2" id="KW-0433">Leucine-rich repeat</keyword>
<evidence type="ECO:0008006" key="13">
    <source>
        <dbReference type="Google" id="ProtNLM"/>
    </source>
</evidence>
<dbReference type="Pfam" id="PF13855">
    <property type="entry name" value="LRR_8"/>
    <property type="match status" value="1"/>
</dbReference>
<dbReference type="InterPro" id="IPR001611">
    <property type="entry name" value="Leu-rich_rpt"/>
</dbReference>
<dbReference type="AlphaFoldDB" id="A0A5N6N2Q1"/>
<dbReference type="PANTHER" id="PTHR27000">
    <property type="entry name" value="LEUCINE-RICH REPEAT RECEPTOR-LIKE PROTEIN KINASE FAMILY PROTEIN-RELATED"/>
    <property type="match status" value="1"/>
</dbReference>
<dbReference type="InterPro" id="IPR032675">
    <property type="entry name" value="LRR_dom_sf"/>
</dbReference>
<comment type="caution">
    <text evidence="11">The sequence shown here is derived from an EMBL/GenBank/DDBJ whole genome shotgun (WGS) entry which is preliminary data.</text>
</comment>
<evidence type="ECO:0000256" key="9">
    <source>
        <dbReference type="ARBA" id="ARBA00023180"/>
    </source>
</evidence>
<dbReference type="GO" id="GO:0016020">
    <property type="term" value="C:membrane"/>
    <property type="evidence" value="ECO:0007669"/>
    <property type="project" value="UniProtKB-SubCell"/>
</dbReference>
<dbReference type="SMART" id="SM00369">
    <property type="entry name" value="LRR_TYP"/>
    <property type="match status" value="6"/>
</dbReference>
<evidence type="ECO:0000256" key="5">
    <source>
        <dbReference type="ARBA" id="ARBA00022737"/>
    </source>
</evidence>
<evidence type="ECO:0000313" key="11">
    <source>
        <dbReference type="EMBL" id="KAD4384192.1"/>
    </source>
</evidence>
<gene>
    <name evidence="11" type="ORF">E3N88_24360</name>
</gene>
<dbReference type="InterPro" id="IPR003591">
    <property type="entry name" value="Leu-rich_rpt_typical-subtyp"/>
</dbReference>
<dbReference type="Gene3D" id="3.80.10.10">
    <property type="entry name" value="Ribonuclease Inhibitor"/>
    <property type="match status" value="3"/>
</dbReference>
<keyword evidence="8" id="KW-0675">Receptor</keyword>
<evidence type="ECO:0000313" key="12">
    <source>
        <dbReference type="Proteomes" id="UP000326396"/>
    </source>
</evidence>
<keyword evidence="5" id="KW-0677">Repeat</keyword>
<evidence type="ECO:0000256" key="4">
    <source>
        <dbReference type="ARBA" id="ARBA00022729"/>
    </source>
</evidence>
<protein>
    <recommendedName>
        <fullName evidence="13">Leucine-rich repeat-containing N-terminal plant-type domain-containing protein</fullName>
    </recommendedName>
</protein>
<sequence length="570" mass="63722">MQIPESLGRLSNMTALDLSHNNFIGEIPLSMQNLSKLIILRLDENMLNGEIPTWLFNITTLQTLFIGGNRNKLTWNSKVANIVPRCSLQHISMRSCSISGQVPEWISSQKNMILLDLGQNNIEGGFPDFLVSGYKYLETIILSENNLQEFIPPSLFENVKLRFLELSQNNFSGELPENIGNAKMLLQLILSENQFSGQIPTSISRIETLTLLDLSRNKFSSDGCIPSFEGNSNLLFLDLSHNNLSGNIPTNFPKGIKFVNLGKNIFSGILPWNLTKFVNLTVFDVHENNITGNLHTTLPQIPSLKFLILRNNSLQGYIPSNISNLVSLQTLDLSLNNLTEIIPREIGNLPGMINLTLNKYITTSSPVSHSIIISNFVNLMPWNLIVRWKESYQGLSNQNLGIYCLLDLSHNGLYGEIPPSLGNLKSLKLLNISHNKISGHIPVTVGDLENIESLDLSHNEISGSIPQSLVKLQQLESLDVSDNMLTGKIPRGPQMDTMTGFENNTGLCGIQIHVTCLEDIMPLKGGDEQDDEEQSWFSWEGAFVGLPVGFFSSFLIMGYFLDFLRLFKIW</sequence>